<dbReference type="InterPro" id="IPR031984">
    <property type="entry name" value="SLC3A2_N"/>
</dbReference>
<feature type="domain" description="Solute carrier family 3 member 2 N-terminal" evidence="3">
    <location>
        <begin position="47"/>
        <end position="120"/>
    </location>
</feature>
<dbReference type="GO" id="GO:1903801">
    <property type="term" value="P:L-leucine import across plasma membrane"/>
    <property type="evidence" value="ECO:0007669"/>
    <property type="project" value="TreeGrafter"/>
</dbReference>
<evidence type="ECO:0000256" key="2">
    <source>
        <dbReference type="SAM" id="Phobius"/>
    </source>
</evidence>
<gene>
    <name evidence="4" type="ORF">OTU49_015848</name>
</gene>
<protein>
    <recommendedName>
        <fullName evidence="3">Solute carrier family 3 member 2 N-terminal domain-containing protein</fullName>
    </recommendedName>
</protein>
<dbReference type="AlphaFoldDB" id="A0AAW0XVX9"/>
<feature type="region of interest" description="Disordered" evidence="1">
    <location>
        <begin position="1"/>
        <end position="48"/>
    </location>
</feature>
<comment type="caution">
    <text evidence="4">The sequence shown here is derived from an EMBL/GenBank/DDBJ whole genome shotgun (WGS) entry which is preliminary data.</text>
</comment>
<reference evidence="4" key="2">
    <citation type="submission" date="2024-01" db="EMBL/GenBank/DDBJ databases">
        <authorList>
            <person name="He J."/>
            <person name="Wang M."/>
            <person name="Zheng J."/>
            <person name="Liu Z."/>
        </authorList>
    </citation>
    <scope>NUCLEOTIDE SEQUENCE</scope>
    <source>
        <strain evidence="4">ZL_2023a</strain>
        <tissue evidence="4">Muscle</tissue>
    </source>
</reference>
<dbReference type="Pfam" id="PF16028">
    <property type="entry name" value="SLC3A2_N"/>
    <property type="match status" value="1"/>
</dbReference>
<evidence type="ECO:0000259" key="3">
    <source>
        <dbReference type="Pfam" id="PF16028"/>
    </source>
</evidence>
<dbReference type="GO" id="GO:0015173">
    <property type="term" value="F:aromatic amino acid transmembrane transporter activity"/>
    <property type="evidence" value="ECO:0007669"/>
    <property type="project" value="TreeGrafter"/>
</dbReference>
<dbReference type="GO" id="GO:0015180">
    <property type="term" value="F:L-alanine transmembrane transporter activity"/>
    <property type="evidence" value="ECO:0007669"/>
    <property type="project" value="TreeGrafter"/>
</dbReference>
<evidence type="ECO:0000313" key="4">
    <source>
        <dbReference type="EMBL" id="KAK8748547.1"/>
    </source>
</evidence>
<accession>A0AAW0XVX9</accession>
<dbReference type="GO" id="GO:1904273">
    <property type="term" value="P:L-alanine import across plasma membrane"/>
    <property type="evidence" value="ECO:0007669"/>
    <property type="project" value="TreeGrafter"/>
</dbReference>
<keyword evidence="2" id="KW-0472">Membrane</keyword>
<dbReference type="InterPro" id="IPR042280">
    <property type="entry name" value="SLC3A2"/>
</dbReference>
<keyword evidence="2" id="KW-0812">Transmembrane</keyword>
<dbReference type="Gene3D" id="3.20.20.80">
    <property type="entry name" value="Glycosidases"/>
    <property type="match status" value="1"/>
</dbReference>
<evidence type="ECO:0000313" key="5">
    <source>
        <dbReference type="Proteomes" id="UP001445076"/>
    </source>
</evidence>
<dbReference type="EMBL" id="JARKIK010000011">
    <property type="protein sequence ID" value="KAK8748548.1"/>
    <property type="molecule type" value="Genomic_DNA"/>
</dbReference>
<dbReference type="PANTHER" id="PTHR46673">
    <property type="entry name" value="4F2 CELL-SURFACE ANTIGEN HEAVY CHAIN"/>
    <property type="match status" value="1"/>
</dbReference>
<dbReference type="GO" id="GO:0015823">
    <property type="term" value="P:phenylalanine transport"/>
    <property type="evidence" value="ECO:0007669"/>
    <property type="project" value="TreeGrafter"/>
</dbReference>
<organism evidence="4 5">
    <name type="scientific">Cherax quadricarinatus</name>
    <name type="common">Australian red claw crayfish</name>
    <dbReference type="NCBI Taxonomy" id="27406"/>
    <lineage>
        <taxon>Eukaryota</taxon>
        <taxon>Metazoa</taxon>
        <taxon>Ecdysozoa</taxon>
        <taxon>Arthropoda</taxon>
        <taxon>Crustacea</taxon>
        <taxon>Multicrustacea</taxon>
        <taxon>Malacostraca</taxon>
        <taxon>Eumalacostraca</taxon>
        <taxon>Eucarida</taxon>
        <taxon>Decapoda</taxon>
        <taxon>Pleocyemata</taxon>
        <taxon>Astacidea</taxon>
        <taxon>Parastacoidea</taxon>
        <taxon>Parastacidae</taxon>
        <taxon>Cherax</taxon>
    </lineage>
</organism>
<name>A0AAW0XVX9_CHEQU</name>
<dbReference type="SUPFAM" id="SSF51445">
    <property type="entry name" value="(Trans)glycosidases"/>
    <property type="match status" value="1"/>
</dbReference>
<dbReference type="PANTHER" id="PTHR46673:SF1">
    <property type="entry name" value="4F2 CELL-SURFACE ANTIGEN HEAVY CHAIN"/>
    <property type="match status" value="1"/>
</dbReference>
<proteinExistence type="predicted"/>
<evidence type="ECO:0000256" key="1">
    <source>
        <dbReference type="SAM" id="MobiDB-lite"/>
    </source>
</evidence>
<reference evidence="4 5" key="1">
    <citation type="journal article" date="2024" name="BMC Genomics">
        <title>Genome assembly of redclaw crayfish (Cherax quadricarinatus) provides insights into its immune adaptation and hypoxia tolerance.</title>
        <authorList>
            <person name="Liu Z."/>
            <person name="Zheng J."/>
            <person name="Li H."/>
            <person name="Fang K."/>
            <person name="Wang S."/>
            <person name="He J."/>
            <person name="Zhou D."/>
            <person name="Weng S."/>
            <person name="Chi M."/>
            <person name="Gu Z."/>
            <person name="He J."/>
            <person name="Li F."/>
            <person name="Wang M."/>
        </authorList>
    </citation>
    <scope>NUCLEOTIDE SEQUENCE [LARGE SCALE GENOMIC DNA]</scope>
    <source>
        <strain evidence="4">ZL_2023a</strain>
    </source>
</reference>
<dbReference type="Proteomes" id="UP001445076">
    <property type="component" value="Unassembled WGS sequence"/>
</dbReference>
<keyword evidence="2" id="KW-1133">Transmembrane helix</keyword>
<dbReference type="GO" id="GO:0016323">
    <property type="term" value="C:basolateral plasma membrane"/>
    <property type="evidence" value="ECO:0007669"/>
    <property type="project" value="TreeGrafter"/>
</dbReference>
<dbReference type="InterPro" id="IPR017853">
    <property type="entry name" value="GH"/>
</dbReference>
<dbReference type="GO" id="GO:0016324">
    <property type="term" value="C:apical plasma membrane"/>
    <property type="evidence" value="ECO:0007669"/>
    <property type="project" value="TreeGrafter"/>
</dbReference>
<dbReference type="EMBL" id="JARKIK010000011">
    <property type="protein sequence ID" value="KAK8748547.1"/>
    <property type="molecule type" value="Genomic_DNA"/>
</dbReference>
<dbReference type="GO" id="GO:0015190">
    <property type="term" value="F:L-leucine transmembrane transporter activity"/>
    <property type="evidence" value="ECO:0007669"/>
    <property type="project" value="TreeGrafter"/>
</dbReference>
<keyword evidence="5" id="KW-1185">Reference proteome</keyword>
<sequence length="467" mass="51603">MTEEKNSVKNGAANTEMAPQEDGTKVPLTSDGPEVKFTSNDPPNGDAKIDIPLAPTFSGLTKEELMKYSNDPFWVRLRWALFIVFWLGWVAMLVLAIVIIIQAPRCAPKETLDWIQESAMIQYDVNNPIDADMSSDATPDDLVKIAEDLGITTVYIKDLISPLNFENINPLYNKSDVMAILEAAKTHGLRVVTDSVPDEVAPDNNWYKNPNMSDYFKHKSRKLDFSNSDLLEKLTDLFSGIWKERGIGGFLVDNANTEELVNASKILNDALEPADGAVAYGVADMENELVAGFNATKFRSFLDDHINDWSYYRFNPKLAEGHIPVNVVRLVTLSLFMVPGTPILDGFDKSYFDSQKEFIKSLSELREKESVKVGNLTFAESNESVIAYARMPVIKGTPGYAVAVNLSPVSNVTVDFTAIEGVSGKGDNSLRSTSDVPVSNHDLGRSDMSAVFLEPLEGIVIQFVPNL</sequence>
<feature type="transmembrane region" description="Helical" evidence="2">
    <location>
        <begin position="79"/>
        <end position="101"/>
    </location>
</feature>